<comment type="caution">
    <text evidence="2">The sequence shown here is derived from an EMBL/GenBank/DDBJ whole genome shotgun (WGS) entry which is preliminary data.</text>
</comment>
<keyword evidence="3" id="KW-1185">Reference proteome</keyword>
<accession>A0A8T0XRS7</accession>
<organism evidence="2 3">
    <name type="scientific">Panicum virgatum</name>
    <name type="common">Blackwell switchgrass</name>
    <dbReference type="NCBI Taxonomy" id="38727"/>
    <lineage>
        <taxon>Eukaryota</taxon>
        <taxon>Viridiplantae</taxon>
        <taxon>Streptophyta</taxon>
        <taxon>Embryophyta</taxon>
        <taxon>Tracheophyta</taxon>
        <taxon>Spermatophyta</taxon>
        <taxon>Magnoliopsida</taxon>
        <taxon>Liliopsida</taxon>
        <taxon>Poales</taxon>
        <taxon>Poaceae</taxon>
        <taxon>PACMAD clade</taxon>
        <taxon>Panicoideae</taxon>
        <taxon>Panicodae</taxon>
        <taxon>Paniceae</taxon>
        <taxon>Panicinae</taxon>
        <taxon>Panicum</taxon>
        <taxon>Panicum sect. Hiantes</taxon>
    </lineage>
</organism>
<feature type="compositionally biased region" description="Gly residues" evidence="1">
    <location>
        <begin position="39"/>
        <end position="50"/>
    </location>
</feature>
<evidence type="ECO:0000313" key="2">
    <source>
        <dbReference type="EMBL" id="KAG2660886.1"/>
    </source>
</evidence>
<dbReference type="AlphaFoldDB" id="A0A8T0XRS7"/>
<dbReference type="EMBL" id="CM029037">
    <property type="protein sequence ID" value="KAG2660886.1"/>
    <property type="molecule type" value="Genomic_DNA"/>
</dbReference>
<dbReference type="Proteomes" id="UP000823388">
    <property type="component" value="Chromosome 1K"/>
</dbReference>
<gene>
    <name evidence="2" type="ORF">PVAP13_1KG466005</name>
</gene>
<evidence type="ECO:0000313" key="3">
    <source>
        <dbReference type="Proteomes" id="UP000823388"/>
    </source>
</evidence>
<proteinExistence type="predicted"/>
<sequence length="200" mass="20532">MHAQARRSAGTGHAQGGAGRGHAEANGKRRQTTSAGQGHALGGDSAGHGSAGRRRRCEEEEARVTEKHREGRRTLTLTRKGKRELGLAAPASKFPTPPPPPPPTPRSAPPPPPPPPPIPSSPSKPAPRAGPKTLPAQSVRFPSSRPRVGSLGAGDRRRIGSAAGGALGDGRRVGCSWTPPGRRLAAAAAAGVPMLRPPRS</sequence>
<evidence type="ECO:0000256" key="1">
    <source>
        <dbReference type="SAM" id="MobiDB-lite"/>
    </source>
</evidence>
<reference evidence="2" key="1">
    <citation type="submission" date="2020-05" db="EMBL/GenBank/DDBJ databases">
        <title>WGS assembly of Panicum virgatum.</title>
        <authorList>
            <person name="Lovell J.T."/>
            <person name="Jenkins J."/>
            <person name="Shu S."/>
            <person name="Juenger T.E."/>
            <person name="Schmutz J."/>
        </authorList>
    </citation>
    <scope>NUCLEOTIDE SEQUENCE</scope>
    <source>
        <strain evidence="2">AP13</strain>
    </source>
</reference>
<feature type="region of interest" description="Disordered" evidence="1">
    <location>
        <begin position="1"/>
        <end position="174"/>
    </location>
</feature>
<protein>
    <submittedName>
        <fullName evidence="2">Uncharacterized protein</fullName>
    </submittedName>
</protein>
<feature type="compositionally biased region" description="Basic and acidic residues" evidence="1">
    <location>
        <begin position="56"/>
        <end position="73"/>
    </location>
</feature>
<name>A0A8T0XRS7_PANVG</name>
<feature type="compositionally biased region" description="Pro residues" evidence="1">
    <location>
        <begin position="95"/>
        <end position="125"/>
    </location>
</feature>